<dbReference type="HOGENOM" id="CLU_121737_0_0_1"/>
<keyword evidence="2" id="KW-0812">Transmembrane</keyword>
<reference evidence="3" key="3">
    <citation type="submission" date="2025-09" db="UniProtKB">
        <authorList>
            <consortium name="Ensembl"/>
        </authorList>
    </citation>
    <scope>IDENTIFICATION</scope>
</reference>
<keyword evidence="2" id="KW-1133">Transmembrane helix</keyword>
<feature type="transmembrane region" description="Helical" evidence="2">
    <location>
        <begin position="38"/>
        <end position="63"/>
    </location>
</feature>
<dbReference type="AlphaFoldDB" id="H0XVE5"/>
<evidence type="ECO:0000313" key="3">
    <source>
        <dbReference type="Ensembl" id="ENSOGAP00000020087.1"/>
    </source>
</evidence>
<proteinExistence type="predicted"/>
<dbReference type="EMBL" id="AAQR03083273">
    <property type="status" value="NOT_ANNOTATED_CDS"/>
    <property type="molecule type" value="Genomic_DNA"/>
</dbReference>
<feature type="transmembrane region" description="Helical" evidence="2">
    <location>
        <begin position="14"/>
        <end position="32"/>
    </location>
</feature>
<name>H0XVE5_OTOGA</name>
<organism evidence="3 4">
    <name type="scientific">Otolemur garnettii</name>
    <name type="common">Small-eared galago</name>
    <name type="synonym">Garnett's greater bushbaby</name>
    <dbReference type="NCBI Taxonomy" id="30611"/>
    <lineage>
        <taxon>Eukaryota</taxon>
        <taxon>Metazoa</taxon>
        <taxon>Chordata</taxon>
        <taxon>Craniata</taxon>
        <taxon>Vertebrata</taxon>
        <taxon>Euteleostomi</taxon>
        <taxon>Mammalia</taxon>
        <taxon>Eutheria</taxon>
        <taxon>Euarchontoglires</taxon>
        <taxon>Primates</taxon>
        <taxon>Strepsirrhini</taxon>
        <taxon>Lorisiformes</taxon>
        <taxon>Galagidae</taxon>
        <taxon>Otolemur</taxon>
    </lineage>
</organism>
<dbReference type="OMA" id="FYEDNWT"/>
<feature type="compositionally biased region" description="Basic and acidic residues" evidence="1">
    <location>
        <begin position="127"/>
        <end position="146"/>
    </location>
</feature>
<dbReference type="InterPro" id="IPR038805">
    <property type="entry name" value="TMEM139"/>
</dbReference>
<dbReference type="GeneTree" id="ENSGT00390000002723"/>
<keyword evidence="4" id="KW-1185">Reference proteome</keyword>
<evidence type="ECO:0000256" key="1">
    <source>
        <dbReference type="SAM" id="MobiDB-lite"/>
    </source>
</evidence>
<dbReference type="Proteomes" id="UP000005225">
    <property type="component" value="Unassembled WGS sequence"/>
</dbReference>
<dbReference type="Ensembl" id="ENSOGAT00000033868.1">
    <property type="protein sequence ID" value="ENSOGAP00000020087.1"/>
    <property type="gene ID" value="ENSOGAG00000029100.1"/>
</dbReference>
<keyword evidence="2" id="KW-0472">Membrane</keyword>
<evidence type="ECO:0000256" key="2">
    <source>
        <dbReference type="SAM" id="Phobius"/>
    </source>
</evidence>
<reference evidence="4" key="1">
    <citation type="submission" date="2011-03" db="EMBL/GenBank/DDBJ databases">
        <title>Version 3 of the genome sequence of Otolemur garnettii (Bushbaby).</title>
        <authorList>
            <consortium name="The Broad Institute Genome Sequencing Platform"/>
            <person name="Di Palma F."/>
            <person name="Johnson J."/>
            <person name="Lander E.S."/>
            <person name="Lindblad-Toh K."/>
            <person name="Jaffe D.B."/>
            <person name="Gnerre S."/>
            <person name="MacCallum I."/>
            <person name="Przybylski D."/>
            <person name="Ribeiro F.J."/>
            <person name="Burton J.N."/>
            <person name="Walker B.J."/>
            <person name="Sharpe T."/>
            <person name="Hall G."/>
        </authorList>
    </citation>
    <scope>NUCLEOTIDE SEQUENCE [LARGE SCALE GENOMIC DNA]</scope>
</reference>
<accession>H0XVE5</accession>
<reference evidence="3" key="2">
    <citation type="submission" date="2025-08" db="UniProtKB">
        <authorList>
            <consortium name="Ensembl"/>
        </authorList>
    </citation>
    <scope>IDENTIFICATION</scope>
</reference>
<dbReference type="FunCoup" id="H0XVE5">
    <property type="interactions" value="24"/>
</dbReference>
<dbReference type="InParanoid" id="H0XVE5"/>
<sequence>MVPSHLWGRLEKPFIFLCCASFLLGLALLGIQPDFAPVSYFFLALGGFFLLACLLACFLEWVVGLPFQQQSMQSENPRASGHGRVNEAFEVPAYEEATEVFRSQHHPQEVDQPPPYSSVALPPVPEEGQHSHPGGPERARLERRVGSEGSLAQEASPGRTPVSHQLRGPRTVSTAPDLRNLEAGPNLEPLTPPPAYDVCFGQPDDDNSF</sequence>
<dbReference type="PANTHER" id="PTHR36294:SF1">
    <property type="entry name" value="TRANSMEMBRANE PROTEIN 139"/>
    <property type="match status" value="1"/>
</dbReference>
<feature type="region of interest" description="Disordered" evidence="1">
    <location>
        <begin position="102"/>
        <end position="209"/>
    </location>
</feature>
<protein>
    <submittedName>
        <fullName evidence="3">Transmembrane protein 139</fullName>
    </submittedName>
</protein>
<dbReference type="eggNOG" id="ENOG502S6ZG">
    <property type="taxonomic scope" value="Eukaryota"/>
</dbReference>
<dbReference type="PANTHER" id="PTHR36294">
    <property type="entry name" value="TRANSMEMBRANE PROTEIN 139"/>
    <property type="match status" value="1"/>
</dbReference>
<evidence type="ECO:0000313" key="4">
    <source>
        <dbReference type="Proteomes" id="UP000005225"/>
    </source>
</evidence>